<dbReference type="EMBL" id="FNFY01000025">
    <property type="protein sequence ID" value="SDL14511.1"/>
    <property type="molecule type" value="Genomic_DNA"/>
</dbReference>
<protein>
    <submittedName>
        <fullName evidence="1">Uncharacterized protein</fullName>
    </submittedName>
</protein>
<evidence type="ECO:0000313" key="1">
    <source>
        <dbReference type="EMBL" id="SDL14511.1"/>
    </source>
</evidence>
<evidence type="ECO:0000313" key="2">
    <source>
        <dbReference type="Proteomes" id="UP000199008"/>
    </source>
</evidence>
<dbReference type="OrthoDB" id="2972431at2"/>
<sequence>MITINFLRDENGYEQVADFIDDLGAKALDDEVENSHAYAEMASRIYFVLDYMRDIGVPPEHLRTLTTKSLEGYNITLSTIVKELKGHPPLLEFRISTQELGAFRAIFFYINDDDGNQHIYFTKAVIKKQKESQEFENSVVESKRMLEKFWAEN</sequence>
<gene>
    <name evidence="1" type="ORF">SAMN05216216_12521</name>
</gene>
<keyword evidence="2" id="KW-1185">Reference proteome</keyword>
<proteinExistence type="predicted"/>
<dbReference type="AlphaFoldDB" id="A0A1G9HNF5"/>
<organism evidence="1 2">
    <name type="scientific">Lacicoccus qingdaonensis</name>
    <dbReference type="NCBI Taxonomy" id="576118"/>
    <lineage>
        <taxon>Bacteria</taxon>
        <taxon>Bacillati</taxon>
        <taxon>Bacillota</taxon>
        <taxon>Bacilli</taxon>
        <taxon>Bacillales</taxon>
        <taxon>Salinicoccaceae</taxon>
        <taxon>Lacicoccus</taxon>
    </lineage>
</organism>
<accession>A0A1G9HNF5</accession>
<dbReference type="RefSeq" id="WP_092987534.1">
    <property type="nucleotide sequence ID" value="NZ_FNFY01000025.1"/>
</dbReference>
<name>A0A1G9HNF5_9BACL</name>
<dbReference type="Proteomes" id="UP000199008">
    <property type="component" value="Unassembled WGS sequence"/>
</dbReference>
<dbReference type="STRING" id="576118.SAMN05216216_12521"/>
<reference evidence="2" key="1">
    <citation type="submission" date="2016-10" db="EMBL/GenBank/DDBJ databases">
        <authorList>
            <person name="Varghese N."/>
            <person name="Submissions S."/>
        </authorList>
    </citation>
    <scope>NUCLEOTIDE SEQUENCE [LARGE SCALE GENOMIC DNA]</scope>
    <source>
        <strain evidence="2">CGMCC 1.8895</strain>
    </source>
</reference>